<keyword evidence="2 3" id="KW-0975">Bacterial flagellum</keyword>
<dbReference type="RefSeq" id="WP_076092357.1">
    <property type="nucleotide sequence ID" value="NZ_MTHD01000001.1"/>
</dbReference>
<evidence type="ECO:0000259" key="5">
    <source>
        <dbReference type="Pfam" id="PF00700"/>
    </source>
</evidence>
<dbReference type="SUPFAM" id="SSF64518">
    <property type="entry name" value="Phase 1 flagellin"/>
    <property type="match status" value="1"/>
</dbReference>
<protein>
    <recommendedName>
        <fullName evidence="3">Flagellin</fullName>
    </recommendedName>
</protein>
<dbReference type="EMBL" id="MTHD01000001">
    <property type="protein sequence ID" value="OMG56828.1"/>
    <property type="molecule type" value="Genomic_DNA"/>
</dbReference>
<dbReference type="GO" id="GO:0005576">
    <property type="term" value="C:extracellular region"/>
    <property type="evidence" value="ECO:0007669"/>
    <property type="project" value="UniProtKB-SubCell"/>
</dbReference>
<comment type="function">
    <text evidence="3">Flagellin is the subunit protein which polymerizes to form the filaments of bacterial flagella.</text>
</comment>
<dbReference type="InterPro" id="IPR001492">
    <property type="entry name" value="Flagellin"/>
</dbReference>
<evidence type="ECO:0000256" key="2">
    <source>
        <dbReference type="ARBA" id="ARBA00023143"/>
    </source>
</evidence>
<dbReference type="GO" id="GO:0005198">
    <property type="term" value="F:structural molecule activity"/>
    <property type="evidence" value="ECO:0007669"/>
    <property type="project" value="UniProtKB-UniRule"/>
</dbReference>
<dbReference type="InterPro" id="IPR001029">
    <property type="entry name" value="Flagellin_N"/>
</dbReference>
<evidence type="ECO:0000313" key="6">
    <source>
        <dbReference type="EMBL" id="OMG56828.1"/>
    </source>
</evidence>
<dbReference type="PANTHER" id="PTHR42792:SF2">
    <property type="entry name" value="FLAGELLIN"/>
    <property type="match status" value="1"/>
</dbReference>
<sequence>MSTINTNAYSLNAQRNLAKNSLGLGSALERLSSGLRVNSAKDDAAGLAIGMDMEKEARGIAADIRASSDVISKAQVADGALSVVGDMTQRIAELVKQQTNANLTTAQKGYIGSEITKLVSEANTIQDNAKFNGTVAFTKVTISCAADMSTQLSSIASARATEGATMNTEEFKIQSYRVSYENTMAAKSRIMDADFAEETSRLARFQILQQAGTAMVAQANAVPQNVLSLLR</sequence>
<dbReference type="AlphaFoldDB" id="A0A1R1IDK2"/>
<comment type="caution">
    <text evidence="6">The sequence shown here is derived from an EMBL/GenBank/DDBJ whole genome shotgun (WGS) entry which is preliminary data.</text>
</comment>
<feature type="domain" description="Flagellin N-terminal" evidence="4">
    <location>
        <begin position="4"/>
        <end position="137"/>
    </location>
</feature>
<evidence type="ECO:0000256" key="3">
    <source>
        <dbReference type="RuleBase" id="RU362073"/>
    </source>
</evidence>
<dbReference type="OrthoDB" id="9796789at2"/>
<comment type="subcellular location">
    <subcellularLocation>
        <location evidence="3">Secreted</location>
    </subcellularLocation>
    <subcellularLocation>
        <location evidence="3">Bacterial flagellum</location>
    </subcellularLocation>
</comment>
<reference evidence="6 7" key="1">
    <citation type="submission" date="2016-10" db="EMBL/GenBank/DDBJ databases">
        <title>Alkaliphiles isolated from bioreactors.</title>
        <authorList>
            <person name="Salah Z."/>
            <person name="Rout S.P."/>
            <person name="Humphreys P.N."/>
        </authorList>
    </citation>
    <scope>NUCLEOTIDE SEQUENCE [LARGE SCALE GENOMIC DNA]</scope>
    <source>
        <strain evidence="6 7">ZS02</strain>
    </source>
</reference>
<dbReference type="InterPro" id="IPR042187">
    <property type="entry name" value="Flagellin_C_sub2"/>
</dbReference>
<evidence type="ECO:0000256" key="1">
    <source>
        <dbReference type="ARBA" id="ARBA00005709"/>
    </source>
</evidence>
<name>A0A1R1IDK2_9RHOO</name>
<dbReference type="Gene3D" id="6.10.280.190">
    <property type="match status" value="1"/>
</dbReference>
<dbReference type="STRING" id="418702.BJN45_04305"/>
<organism evidence="6 7">
    <name type="scientific">Azonexus hydrophilus</name>
    <dbReference type="NCBI Taxonomy" id="418702"/>
    <lineage>
        <taxon>Bacteria</taxon>
        <taxon>Pseudomonadati</taxon>
        <taxon>Pseudomonadota</taxon>
        <taxon>Betaproteobacteria</taxon>
        <taxon>Rhodocyclales</taxon>
        <taxon>Azonexaceae</taxon>
        <taxon>Azonexus</taxon>
    </lineage>
</organism>
<dbReference type="GO" id="GO:0009288">
    <property type="term" value="C:bacterial-type flagellum"/>
    <property type="evidence" value="ECO:0007669"/>
    <property type="project" value="UniProtKB-SubCell"/>
</dbReference>
<keyword evidence="3" id="KW-0964">Secreted</keyword>
<dbReference type="PANTHER" id="PTHR42792">
    <property type="entry name" value="FLAGELLIN"/>
    <property type="match status" value="1"/>
</dbReference>
<evidence type="ECO:0000259" key="4">
    <source>
        <dbReference type="Pfam" id="PF00669"/>
    </source>
</evidence>
<dbReference type="Proteomes" id="UP000187526">
    <property type="component" value="Unassembled WGS sequence"/>
</dbReference>
<dbReference type="Pfam" id="PF00700">
    <property type="entry name" value="Flagellin_C"/>
    <property type="match status" value="1"/>
</dbReference>
<comment type="similarity">
    <text evidence="1 3">Belongs to the bacterial flagellin family.</text>
</comment>
<dbReference type="InterPro" id="IPR046358">
    <property type="entry name" value="Flagellin_C"/>
</dbReference>
<evidence type="ECO:0000313" key="7">
    <source>
        <dbReference type="Proteomes" id="UP000187526"/>
    </source>
</evidence>
<dbReference type="Gene3D" id="6.10.10.10">
    <property type="entry name" value="Flagellar export chaperone, C-terminal domain"/>
    <property type="match status" value="1"/>
</dbReference>
<proteinExistence type="inferred from homology"/>
<accession>A0A1R1IDK2</accession>
<feature type="domain" description="Flagellin C-terminal" evidence="5">
    <location>
        <begin position="150"/>
        <end position="230"/>
    </location>
</feature>
<dbReference type="Pfam" id="PF00669">
    <property type="entry name" value="Flagellin_N"/>
    <property type="match status" value="1"/>
</dbReference>
<gene>
    <name evidence="6" type="ORF">BJN45_04305</name>
</gene>
<dbReference type="PRINTS" id="PR00207">
    <property type="entry name" value="FLAGELLIN"/>
</dbReference>
<keyword evidence="7" id="KW-1185">Reference proteome</keyword>
<dbReference type="Gene3D" id="1.20.1330.10">
    <property type="entry name" value="f41 fragment of flagellin, N-terminal domain"/>
    <property type="match status" value="1"/>
</dbReference>